<dbReference type="InterPro" id="IPR001509">
    <property type="entry name" value="Epimerase_deHydtase"/>
</dbReference>
<comment type="similarity">
    <text evidence="1">Belongs to the NAD(P)-dependent epimerase/dehydratase family. SDR39U1 subfamily.</text>
</comment>
<gene>
    <name evidence="4" type="ORF">MRZ06_00520</name>
</gene>
<keyword evidence="5" id="KW-1185">Reference proteome</keyword>
<protein>
    <submittedName>
        <fullName evidence="4">TIGR01777 family oxidoreductase</fullName>
    </submittedName>
</protein>
<dbReference type="SUPFAM" id="SSF51735">
    <property type="entry name" value="NAD(P)-binding Rossmann-fold domains"/>
    <property type="match status" value="1"/>
</dbReference>
<evidence type="ECO:0000313" key="4">
    <source>
        <dbReference type="EMBL" id="UOB20600.1"/>
    </source>
</evidence>
<evidence type="ECO:0000256" key="1">
    <source>
        <dbReference type="ARBA" id="ARBA00009353"/>
    </source>
</evidence>
<sequence length="297" mass="33672">MVKVLMTGGTGLVGRAIQKQLSSNDEIYVLTRSDKDNHDNVTYINWNKDKDMNNVPDVDVVINLAGASLNDRWTEVHKDAIQKSRIESTNKLRPLIKQMNRKPMLLNASAVGYYPPSDTASYNELDSFESFDFLSETVHLWESAAHEIEKEGIDVAYMRFGVIFSNNGGALPLMIKPYQFFAGGPIGKGNQPYSWIHIEDLVRAILHIYEHRLTGVYNLTAPYPVTQQHLGKVIAETLHRPHYFYTPKALLKLVLGEQAMMVTKGQKVFPEKLLSHGFHFKYPNAKMALADLLDQHE</sequence>
<proteinExistence type="inferred from homology"/>
<reference evidence="4" key="2">
    <citation type="submission" date="2022-04" db="EMBL/GenBank/DDBJ databases">
        <title>Antimicrobial genetic elements in methicillin-resistant Macrococcus armenti.</title>
        <authorList>
            <person name="Keller J.E."/>
            <person name="Schwendener S."/>
            <person name="Pantucek R."/>
            <person name="Perreten V."/>
        </authorList>
    </citation>
    <scope>NUCLEOTIDE SEQUENCE</scope>
    <source>
        <strain evidence="4">CCM 2609</strain>
    </source>
</reference>
<evidence type="ECO:0000313" key="5">
    <source>
        <dbReference type="Proteomes" id="UP000830343"/>
    </source>
</evidence>
<dbReference type="NCBIfam" id="TIGR01777">
    <property type="entry name" value="yfcH"/>
    <property type="match status" value="1"/>
</dbReference>
<dbReference type="Gene3D" id="3.40.50.720">
    <property type="entry name" value="NAD(P)-binding Rossmann-like Domain"/>
    <property type="match status" value="1"/>
</dbReference>
<dbReference type="InterPro" id="IPR010099">
    <property type="entry name" value="SDR39U1"/>
</dbReference>
<dbReference type="PANTHER" id="PTHR11092:SF0">
    <property type="entry name" value="EPIMERASE FAMILY PROTEIN SDR39U1"/>
    <property type="match status" value="1"/>
</dbReference>
<dbReference type="RefSeq" id="WP_243365913.1">
    <property type="nucleotide sequence ID" value="NZ_CP094348.1"/>
</dbReference>
<dbReference type="InterPro" id="IPR013549">
    <property type="entry name" value="DUF1731"/>
</dbReference>
<dbReference type="PANTHER" id="PTHR11092">
    <property type="entry name" value="SUGAR NUCLEOTIDE EPIMERASE RELATED"/>
    <property type="match status" value="1"/>
</dbReference>
<evidence type="ECO:0000259" key="2">
    <source>
        <dbReference type="Pfam" id="PF01370"/>
    </source>
</evidence>
<dbReference type="EMBL" id="CP094348">
    <property type="protein sequence ID" value="UOB20600.1"/>
    <property type="molecule type" value="Genomic_DNA"/>
</dbReference>
<evidence type="ECO:0000259" key="3">
    <source>
        <dbReference type="Pfam" id="PF08338"/>
    </source>
</evidence>
<dbReference type="Pfam" id="PF08338">
    <property type="entry name" value="DUF1731"/>
    <property type="match status" value="1"/>
</dbReference>
<feature type="domain" description="NAD-dependent epimerase/dehydratase" evidence="2">
    <location>
        <begin position="4"/>
        <end position="218"/>
    </location>
</feature>
<organism evidence="4 5">
    <name type="scientific">Macrococcus armenti</name>
    <dbReference type="NCBI Taxonomy" id="2875764"/>
    <lineage>
        <taxon>Bacteria</taxon>
        <taxon>Bacillati</taxon>
        <taxon>Bacillota</taxon>
        <taxon>Bacilli</taxon>
        <taxon>Bacillales</taxon>
        <taxon>Staphylococcaceae</taxon>
        <taxon>Macrococcus</taxon>
    </lineage>
</organism>
<dbReference type="Proteomes" id="UP000830343">
    <property type="component" value="Chromosome"/>
</dbReference>
<feature type="domain" description="DUF1731" evidence="3">
    <location>
        <begin position="246"/>
        <end position="292"/>
    </location>
</feature>
<reference evidence="4" key="1">
    <citation type="submission" date="2022-03" db="EMBL/GenBank/DDBJ databases">
        <authorList>
            <person name="Vrbovska V."/>
            <person name="Kovarovic V."/>
            <person name="Botka T."/>
            <person name="Pantucek R."/>
        </authorList>
    </citation>
    <scope>NUCLEOTIDE SEQUENCE</scope>
    <source>
        <strain evidence="4">CCM 2609</strain>
    </source>
</reference>
<dbReference type="Pfam" id="PF01370">
    <property type="entry name" value="Epimerase"/>
    <property type="match status" value="1"/>
</dbReference>
<dbReference type="InterPro" id="IPR036291">
    <property type="entry name" value="NAD(P)-bd_dom_sf"/>
</dbReference>
<name>A0ABY3ZUL6_9STAP</name>
<accession>A0ABY3ZUL6</accession>